<feature type="compositionally biased region" description="Low complexity" evidence="5">
    <location>
        <begin position="45"/>
        <end position="63"/>
    </location>
</feature>
<proteinExistence type="predicted"/>
<name>A0A4P7N9S7_PYROR</name>
<dbReference type="SUPFAM" id="SSF57850">
    <property type="entry name" value="RING/U-box"/>
    <property type="match status" value="1"/>
</dbReference>
<feature type="compositionally biased region" description="Low complexity" evidence="5">
    <location>
        <begin position="456"/>
        <end position="473"/>
    </location>
</feature>
<dbReference type="Proteomes" id="UP000294847">
    <property type="component" value="Chromosome 3"/>
</dbReference>
<dbReference type="Pfam" id="PF13639">
    <property type="entry name" value="zf-RING_2"/>
    <property type="match status" value="1"/>
</dbReference>
<feature type="region of interest" description="Disordered" evidence="5">
    <location>
        <begin position="319"/>
        <end position="563"/>
    </location>
</feature>
<protein>
    <submittedName>
        <fullName evidence="6">Uncharacterized protein</fullName>
    </submittedName>
</protein>
<dbReference type="InterPro" id="IPR001841">
    <property type="entry name" value="Znf_RING"/>
</dbReference>
<dbReference type="GO" id="GO:0051603">
    <property type="term" value="P:proteolysis involved in protein catabolic process"/>
    <property type="evidence" value="ECO:0007669"/>
    <property type="project" value="UniProtKB-ARBA"/>
</dbReference>
<dbReference type="Pfam" id="PF00628">
    <property type="entry name" value="PHD"/>
    <property type="match status" value="1"/>
</dbReference>
<dbReference type="InterPro" id="IPR047157">
    <property type="entry name" value="PHRF1/Atg35"/>
</dbReference>
<feature type="compositionally biased region" description="Polar residues" evidence="5">
    <location>
        <begin position="549"/>
        <end position="563"/>
    </location>
</feature>
<dbReference type="SMART" id="SM00249">
    <property type="entry name" value="PHD"/>
    <property type="match status" value="1"/>
</dbReference>
<dbReference type="VEuPathDB" id="FungiDB:M_BR32_EuGene_00050311"/>
<dbReference type="PROSITE" id="PS50089">
    <property type="entry name" value="ZF_RING_2"/>
    <property type="match status" value="1"/>
</dbReference>
<accession>A0A4P7N9S7</accession>
<reference evidence="6 7" key="1">
    <citation type="journal article" date="2019" name="Mol. Biol. Evol.">
        <title>Blast fungal genomes show frequent chromosomal changes, gene gains and losses, and effector gene turnover.</title>
        <authorList>
            <person name="Gomez Luciano L.B."/>
            <person name="Jason Tsai I."/>
            <person name="Chuma I."/>
            <person name="Tosa Y."/>
            <person name="Chen Y.H."/>
            <person name="Li J.Y."/>
            <person name="Li M.Y."/>
            <person name="Jade Lu M.Y."/>
            <person name="Nakayashiki H."/>
            <person name="Li W.H."/>
        </authorList>
    </citation>
    <scope>NUCLEOTIDE SEQUENCE [LARGE SCALE GENOMIC DNA]</scope>
    <source>
        <strain evidence="6">MZ5-1-6</strain>
    </source>
</reference>
<feature type="coiled-coil region" evidence="4">
    <location>
        <begin position="279"/>
        <end position="306"/>
    </location>
</feature>
<gene>
    <name evidence="6" type="ORF">PoMZ_04488</name>
</gene>
<dbReference type="InterPro" id="IPR001965">
    <property type="entry name" value="Znf_PHD"/>
</dbReference>
<dbReference type="InterPro" id="IPR019787">
    <property type="entry name" value="Znf_PHD-finger"/>
</dbReference>
<sequence length="639" mass="69770">MADQCIVCLDALEVAVLAGDLATFKGLEDPGGRGGGDTLSSPVVADSAASSTTTTTTTTNSADEGNPGQSNNETDVAVINACGHALHNCCLLEWAGKANSCPICRQTFNDVSVYDKVGGNLLKSYAVADKKQVAEFDPQAWAEENPEEEDLEAHPCPVCNSSGDEEVLLLCDGCDASYHTYCIGLDEIPDGSWFCMECAEELGGIGIARSRARYPIVSNSRRGRRNDFFPRTQATMRSVRRRARSDEWQGAWGEITGLIFDAINIDLDSHDGDDALEEYRRSRQLREREQREYQRWQQRINIARRLGAQEVFSRNIPPSIINNTTAAQAPAPPQESREERRAWATLEKAREANGEGPSRKRKSRSITASPAEPPPEPERKLKRPRAHRSAPGASGEGSSSTSEPSRSVANIRSPPVLNGEAPSFLSVLLKEVEQSHPSDDETTRNLLPESMVGGDAYASSPGSSPPASAYSSPRALSLTPPPHQNQQPSNRSTRPSSPTMTLSSTIEPVYTKAAYRSGRSSGNASDSETRPAKPELRQPRPQRVEKANLSRSPDFSPTKSSLSLEMKQKINNVVRSALKPHWASSKLTADQYETINRDVSRKLYDEVTDPASVVDAEVRQMWQHKATQEVARAVSGLQA</sequence>
<dbReference type="PROSITE" id="PS50016">
    <property type="entry name" value="ZF_PHD_2"/>
    <property type="match status" value="1"/>
</dbReference>
<evidence type="ECO:0000256" key="3">
    <source>
        <dbReference type="ARBA" id="ARBA00022833"/>
    </source>
</evidence>
<evidence type="ECO:0000313" key="6">
    <source>
        <dbReference type="EMBL" id="QBZ59527.1"/>
    </source>
</evidence>
<dbReference type="AlphaFoldDB" id="A0A4P7N9S7"/>
<dbReference type="GO" id="GO:0008270">
    <property type="term" value="F:zinc ion binding"/>
    <property type="evidence" value="ECO:0007669"/>
    <property type="project" value="UniProtKB-KW"/>
</dbReference>
<feature type="compositionally biased region" description="Low complexity" evidence="5">
    <location>
        <begin position="488"/>
        <end position="505"/>
    </location>
</feature>
<feature type="compositionally biased region" description="Basic and acidic residues" evidence="5">
    <location>
        <begin position="430"/>
        <end position="443"/>
    </location>
</feature>
<dbReference type="InterPro" id="IPR019786">
    <property type="entry name" value="Zinc_finger_PHD-type_CS"/>
</dbReference>
<dbReference type="PANTHER" id="PTHR12618:SF20">
    <property type="entry name" value="PHD AND RING FINGER DOMAIN-CONTAINING PROTEIN 1"/>
    <property type="match status" value="1"/>
</dbReference>
<organism evidence="6 7">
    <name type="scientific">Pyricularia oryzae</name>
    <name type="common">Rice blast fungus</name>
    <name type="synonym">Magnaporthe oryzae</name>
    <dbReference type="NCBI Taxonomy" id="318829"/>
    <lineage>
        <taxon>Eukaryota</taxon>
        <taxon>Fungi</taxon>
        <taxon>Dikarya</taxon>
        <taxon>Ascomycota</taxon>
        <taxon>Pezizomycotina</taxon>
        <taxon>Sordariomycetes</taxon>
        <taxon>Sordariomycetidae</taxon>
        <taxon>Magnaporthales</taxon>
        <taxon>Pyriculariaceae</taxon>
        <taxon>Pyricularia</taxon>
    </lineage>
</organism>
<keyword evidence="2" id="KW-0863">Zinc-finger</keyword>
<evidence type="ECO:0000256" key="1">
    <source>
        <dbReference type="ARBA" id="ARBA00022723"/>
    </source>
</evidence>
<dbReference type="SUPFAM" id="SSF57903">
    <property type="entry name" value="FYVE/PHD zinc finger"/>
    <property type="match status" value="1"/>
</dbReference>
<evidence type="ECO:0000256" key="2">
    <source>
        <dbReference type="ARBA" id="ARBA00022771"/>
    </source>
</evidence>
<keyword evidence="1" id="KW-0479">Metal-binding</keyword>
<feature type="compositionally biased region" description="Low complexity" evidence="5">
    <location>
        <begin position="389"/>
        <end position="407"/>
    </location>
</feature>
<dbReference type="CDD" id="cd15545">
    <property type="entry name" value="PHD_BAZ2A_like"/>
    <property type="match status" value="1"/>
</dbReference>
<dbReference type="PANTHER" id="PTHR12618">
    <property type="entry name" value="PHD AND RING FINGER DOMAIN-CONTAINING PROTEIN 1"/>
    <property type="match status" value="1"/>
</dbReference>
<feature type="compositionally biased region" description="Basic and acidic residues" evidence="5">
    <location>
        <begin position="527"/>
        <end position="548"/>
    </location>
</feature>
<dbReference type="InterPro" id="IPR013083">
    <property type="entry name" value="Znf_RING/FYVE/PHD"/>
</dbReference>
<dbReference type="SMART" id="SM00184">
    <property type="entry name" value="RING"/>
    <property type="match status" value="2"/>
</dbReference>
<evidence type="ECO:0000256" key="4">
    <source>
        <dbReference type="SAM" id="Coils"/>
    </source>
</evidence>
<feature type="region of interest" description="Disordered" evidence="5">
    <location>
        <begin position="29"/>
        <end position="72"/>
    </location>
</feature>
<keyword evidence="3" id="KW-0862">Zinc</keyword>
<dbReference type="EMBL" id="CP034206">
    <property type="protein sequence ID" value="QBZ59527.1"/>
    <property type="molecule type" value="Genomic_DNA"/>
</dbReference>
<evidence type="ECO:0000313" key="7">
    <source>
        <dbReference type="Proteomes" id="UP000294847"/>
    </source>
</evidence>
<dbReference type="InterPro" id="IPR011011">
    <property type="entry name" value="Znf_FYVE_PHD"/>
</dbReference>
<evidence type="ECO:0000256" key="5">
    <source>
        <dbReference type="SAM" id="MobiDB-lite"/>
    </source>
</evidence>
<dbReference type="Gene3D" id="3.30.40.10">
    <property type="entry name" value="Zinc/RING finger domain, C3HC4 (zinc finger)"/>
    <property type="match status" value="2"/>
</dbReference>
<dbReference type="PROSITE" id="PS01359">
    <property type="entry name" value="ZF_PHD_1"/>
    <property type="match status" value="1"/>
</dbReference>
<feature type="compositionally biased region" description="Basic and acidic residues" evidence="5">
    <location>
        <begin position="335"/>
        <end position="353"/>
    </location>
</feature>
<keyword evidence="4" id="KW-0175">Coiled coil</keyword>